<organism evidence="3 4">
    <name type="scientific">Acaulospora morrowiae</name>
    <dbReference type="NCBI Taxonomy" id="94023"/>
    <lineage>
        <taxon>Eukaryota</taxon>
        <taxon>Fungi</taxon>
        <taxon>Fungi incertae sedis</taxon>
        <taxon>Mucoromycota</taxon>
        <taxon>Glomeromycotina</taxon>
        <taxon>Glomeromycetes</taxon>
        <taxon>Diversisporales</taxon>
        <taxon>Acaulosporaceae</taxon>
        <taxon>Acaulospora</taxon>
    </lineage>
</organism>
<comment type="caution">
    <text evidence="3">The sequence shown here is derived from an EMBL/GenBank/DDBJ whole genome shotgun (WGS) entry which is preliminary data.</text>
</comment>
<protein>
    <submittedName>
        <fullName evidence="3">11022_t:CDS:1</fullName>
    </submittedName>
</protein>
<keyword evidence="2" id="KW-1133">Transmembrane helix</keyword>
<dbReference type="AlphaFoldDB" id="A0A9N9GE66"/>
<evidence type="ECO:0000313" key="3">
    <source>
        <dbReference type="EMBL" id="CAG8603966.1"/>
    </source>
</evidence>
<feature type="transmembrane region" description="Helical" evidence="2">
    <location>
        <begin position="115"/>
        <end position="141"/>
    </location>
</feature>
<keyword evidence="4" id="KW-1185">Reference proteome</keyword>
<feature type="compositionally biased region" description="Low complexity" evidence="1">
    <location>
        <begin position="344"/>
        <end position="359"/>
    </location>
</feature>
<dbReference type="EMBL" id="CAJVPV010006366">
    <property type="protein sequence ID" value="CAG8603966.1"/>
    <property type="molecule type" value="Genomic_DNA"/>
</dbReference>
<proteinExistence type="predicted"/>
<feature type="region of interest" description="Disordered" evidence="1">
    <location>
        <begin position="344"/>
        <end position="401"/>
    </location>
</feature>
<feature type="transmembrane region" description="Helical" evidence="2">
    <location>
        <begin position="76"/>
        <end position="94"/>
    </location>
</feature>
<evidence type="ECO:0000313" key="4">
    <source>
        <dbReference type="Proteomes" id="UP000789342"/>
    </source>
</evidence>
<evidence type="ECO:0000256" key="2">
    <source>
        <dbReference type="SAM" id="Phobius"/>
    </source>
</evidence>
<keyword evidence="2" id="KW-0812">Transmembrane</keyword>
<accession>A0A9N9GE66</accession>
<dbReference type="Proteomes" id="UP000789342">
    <property type="component" value="Unassembled WGS sequence"/>
</dbReference>
<sequence>AQNLSIFLLVFILLDFAMDVSFIALHGNDLTWTYSVSLVLLITPIVLNVITTFFIISDEQAINDKYFKWWLKYPNSSLIFIMFSLIDLDFLNIMSSRFAGIQNFNAPFSHKARRIVFIMNIVNLIIEDFGQAIVLILYQVYTVLPHIIPILVLSSCLFVIFIKIVTSSSFVVAFCQPRIFGVTDDLLKEPKRPWYKKPSSESDFQAGGEYKGIASGYNDPDNNGIKNVPEITENYNVDASGGRIFSLKKVDAKVHNIPHGKRVEDAIINVEDDYASGGIGSTSGGSELIYGPGKLYGSATSLPKRSSDFGIIGYAGKVMEGEAAIIEGDASGLGAEHSAVIESTAEPETTQAQQTLTTLESEESTNVGRRTSSGDYGGRIKREVSSEMMSDITKNEGENRF</sequence>
<feature type="transmembrane region" description="Helical" evidence="2">
    <location>
        <begin position="147"/>
        <end position="174"/>
    </location>
</feature>
<feature type="transmembrane region" description="Helical" evidence="2">
    <location>
        <begin position="32"/>
        <end position="56"/>
    </location>
</feature>
<feature type="non-terminal residue" evidence="3">
    <location>
        <position position="1"/>
    </location>
</feature>
<keyword evidence="2" id="KW-0472">Membrane</keyword>
<dbReference type="OrthoDB" id="2325472at2759"/>
<reference evidence="3" key="1">
    <citation type="submission" date="2021-06" db="EMBL/GenBank/DDBJ databases">
        <authorList>
            <person name="Kallberg Y."/>
            <person name="Tangrot J."/>
            <person name="Rosling A."/>
        </authorList>
    </citation>
    <scope>NUCLEOTIDE SEQUENCE</scope>
    <source>
        <strain evidence="3">CL551</strain>
    </source>
</reference>
<feature type="transmembrane region" description="Helical" evidence="2">
    <location>
        <begin position="6"/>
        <end position="25"/>
    </location>
</feature>
<evidence type="ECO:0000256" key="1">
    <source>
        <dbReference type="SAM" id="MobiDB-lite"/>
    </source>
</evidence>
<gene>
    <name evidence="3" type="ORF">AMORRO_LOCUS7905</name>
</gene>
<name>A0A9N9GE66_9GLOM</name>